<name>A0AAV4STC4_CAEEX</name>
<protein>
    <submittedName>
        <fullName evidence="2">Uncharacterized protein</fullName>
    </submittedName>
</protein>
<organism evidence="2 3">
    <name type="scientific">Caerostris extrusa</name>
    <name type="common">Bark spider</name>
    <name type="synonym">Caerostris bankana</name>
    <dbReference type="NCBI Taxonomy" id="172846"/>
    <lineage>
        <taxon>Eukaryota</taxon>
        <taxon>Metazoa</taxon>
        <taxon>Ecdysozoa</taxon>
        <taxon>Arthropoda</taxon>
        <taxon>Chelicerata</taxon>
        <taxon>Arachnida</taxon>
        <taxon>Araneae</taxon>
        <taxon>Araneomorphae</taxon>
        <taxon>Entelegynae</taxon>
        <taxon>Araneoidea</taxon>
        <taxon>Araneidae</taxon>
        <taxon>Caerostris</taxon>
    </lineage>
</organism>
<dbReference type="EMBL" id="BPLR01010070">
    <property type="protein sequence ID" value="GIY36637.1"/>
    <property type="molecule type" value="Genomic_DNA"/>
</dbReference>
<evidence type="ECO:0000313" key="2">
    <source>
        <dbReference type="EMBL" id="GIY36637.1"/>
    </source>
</evidence>
<accession>A0AAV4STC4</accession>
<proteinExistence type="predicted"/>
<gene>
    <name evidence="2" type="ORF">CEXT_108471</name>
</gene>
<evidence type="ECO:0000313" key="3">
    <source>
        <dbReference type="Proteomes" id="UP001054945"/>
    </source>
</evidence>
<dbReference type="AlphaFoldDB" id="A0AAV4STC4"/>
<feature type="region of interest" description="Disordered" evidence="1">
    <location>
        <begin position="138"/>
        <end position="166"/>
    </location>
</feature>
<sequence>MWPVSQDKAWEFRKRNTCCGSAREDYHGVQGQLFASNMGTSTSSVLCQAFLAMHNIFSPSWLYNPPLLIRVRSSGALRSHVLPNDKKREYIFLGDRNHSGGRCISYPNEELHSSNSLNRIKGQLDGFSLKNCGDSAGVTNNGREGGSDEARPNIGSTLPNKSNHIY</sequence>
<keyword evidence="3" id="KW-1185">Reference proteome</keyword>
<reference evidence="2 3" key="1">
    <citation type="submission" date="2021-06" db="EMBL/GenBank/DDBJ databases">
        <title>Caerostris extrusa draft genome.</title>
        <authorList>
            <person name="Kono N."/>
            <person name="Arakawa K."/>
        </authorList>
    </citation>
    <scope>NUCLEOTIDE SEQUENCE [LARGE SCALE GENOMIC DNA]</scope>
</reference>
<dbReference type="Proteomes" id="UP001054945">
    <property type="component" value="Unassembled WGS sequence"/>
</dbReference>
<evidence type="ECO:0000256" key="1">
    <source>
        <dbReference type="SAM" id="MobiDB-lite"/>
    </source>
</evidence>
<comment type="caution">
    <text evidence="2">The sequence shown here is derived from an EMBL/GenBank/DDBJ whole genome shotgun (WGS) entry which is preliminary data.</text>
</comment>
<feature type="compositionally biased region" description="Polar residues" evidence="1">
    <location>
        <begin position="154"/>
        <end position="166"/>
    </location>
</feature>